<evidence type="ECO:0000256" key="7">
    <source>
        <dbReference type="SAM" id="Phobius"/>
    </source>
</evidence>
<evidence type="ECO:0000313" key="9">
    <source>
        <dbReference type="EMBL" id="RCI05212.1"/>
    </source>
</evidence>
<feature type="transmembrane region" description="Helical" evidence="7">
    <location>
        <begin position="101"/>
        <end position="123"/>
    </location>
</feature>
<sequence length="860" mass="97508">MTSEEEKHFDEKLERPPNPRSLGSNTSSGTEEDEPIIPLETLAGPALILPETTDLDGRTLREEFDWASKDEDEDIKEPEKESGALTRNGMFICMSKHSEPIAWSCIILFALIFIAIDVAVFVIYRERNQVTLSSYSLQLWFTWIAFVWCIAAVSQVFVEVLPWAVKSLVNWLRPQSTEVLRMRLSYYMALRTYIKLVLITSWAWGAWALIRQHIQLPYLGQDANGLNMYQAEPSYVSTLYSIWEACFFAAIFLFIEKFILQLIVTSFHKKAYGDRVKDNDKALRILDRLKKTKRNNAQEFLMKRIRRKNKTPATSGESTPKQSIMAQPQDQYKSNVKFPQNMETLIAIPPVEQRQPEVDENNEKAQTEQQQQEKPKKNFLQKIKSKKSKEPNTTEDEKNEKKPALSRENTWFTRSNSHDGFLGATREFGANTLGATRDFGVSTLGATRDFGLSTSQIPGKLLKGGYQKMTQRSSMPNSTQQAKTLAKKIYQNLTGPDPQRDYLVEADLYPFFQHIHEASEAFQLFDRDGNGDISKRELRSGCIRIYRERKNLSRSMRDLSQATGKLDIILMIIFIVVWVIIVCSAFGVNVGTDLMPLWSAFVAASFIFGGSAKDAFEAIIFVFVTHPFDAGDRVLIGADNWVVSEVGLLVTTFIKWDGTIVYVKNSILSTQAIYNVRRSGRTGETNELQIDFATPTTKIRLLVDHMVLWSNQFPKHYTPNSACCNVLSFQNQNAIILSFYFEHAQNWQDPGGRWLRHNNFMYELKEECERLEIDYSLPTQPFESAPTDAPAESYNMGDKSSYGLNGLQKRRPFEDDEENIHRDSGGAGVSSATTGGQSEAAGGENAAGNAATMMFAANMI</sequence>
<dbReference type="PROSITE" id="PS00018">
    <property type="entry name" value="EF_HAND_1"/>
    <property type="match status" value="1"/>
</dbReference>
<name>A0A367KTM9_RHIST</name>
<evidence type="ECO:0000259" key="8">
    <source>
        <dbReference type="PROSITE" id="PS50222"/>
    </source>
</evidence>
<feature type="region of interest" description="Disordered" evidence="6">
    <location>
        <begin position="302"/>
        <end position="331"/>
    </location>
</feature>
<proteinExistence type="predicted"/>
<dbReference type="InterPro" id="IPR006685">
    <property type="entry name" value="MscS_channel_2nd"/>
</dbReference>
<comment type="caution">
    <text evidence="9">The sequence shown here is derived from an EMBL/GenBank/DDBJ whole genome shotgun (WGS) entry which is preliminary data.</text>
</comment>
<feature type="transmembrane region" description="Helical" evidence="7">
    <location>
        <begin position="186"/>
        <end position="210"/>
    </location>
</feature>
<dbReference type="InterPro" id="IPR023408">
    <property type="entry name" value="MscS_beta-dom_sf"/>
</dbReference>
<feature type="domain" description="EF-hand" evidence="8">
    <location>
        <begin position="513"/>
        <end position="548"/>
    </location>
</feature>
<dbReference type="PROSITE" id="PS50222">
    <property type="entry name" value="EF_HAND_2"/>
    <property type="match status" value="1"/>
</dbReference>
<reference evidence="9 10" key="1">
    <citation type="journal article" date="2018" name="G3 (Bethesda)">
        <title>Phylogenetic and Phylogenomic Definition of Rhizopus Species.</title>
        <authorList>
            <person name="Gryganskyi A.P."/>
            <person name="Golan J."/>
            <person name="Dolatabadi S."/>
            <person name="Mondo S."/>
            <person name="Robb S."/>
            <person name="Idnurm A."/>
            <person name="Muszewska A."/>
            <person name="Steczkiewicz K."/>
            <person name="Masonjones S."/>
            <person name="Liao H.L."/>
            <person name="Gajdeczka M.T."/>
            <person name="Anike F."/>
            <person name="Vuek A."/>
            <person name="Anishchenko I.M."/>
            <person name="Voigt K."/>
            <person name="de Hoog G.S."/>
            <person name="Smith M.E."/>
            <person name="Heitman J."/>
            <person name="Vilgalys R."/>
            <person name="Stajich J.E."/>
        </authorList>
    </citation>
    <scope>NUCLEOTIDE SEQUENCE [LARGE SCALE GENOMIC DNA]</scope>
    <source>
        <strain evidence="9 10">LSU 92-RS-03</strain>
    </source>
</reference>
<evidence type="ECO:0000256" key="3">
    <source>
        <dbReference type="ARBA" id="ARBA00022837"/>
    </source>
</evidence>
<dbReference type="GO" id="GO:0005509">
    <property type="term" value="F:calcium ion binding"/>
    <property type="evidence" value="ECO:0007669"/>
    <property type="project" value="InterPro"/>
</dbReference>
<evidence type="ECO:0000256" key="2">
    <source>
        <dbReference type="ARBA" id="ARBA00022692"/>
    </source>
</evidence>
<feature type="compositionally biased region" description="Basic and acidic residues" evidence="6">
    <location>
        <begin position="354"/>
        <end position="376"/>
    </location>
</feature>
<feature type="region of interest" description="Disordered" evidence="6">
    <location>
        <begin position="779"/>
        <end position="845"/>
    </location>
</feature>
<keyword evidence="5 7" id="KW-0472">Membrane</keyword>
<keyword evidence="2 7" id="KW-0812">Transmembrane</keyword>
<protein>
    <recommendedName>
        <fullName evidence="8">EF-hand domain-containing protein</fullName>
    </recommendedName>
</protein>
<feature type="compositionally biased region" description="Basic and acidic residues" evidence="6">
    <location>
        <begin position="388"/>
        <end position="405"/>
    </location>
</feature>
<dbReference type="InterPro" id="IPR018247">
    <property type="entry name" value="EF_Hand_1_Ca_BS"/>
</dbReference>
<evidence type="ECO:0000256" key="6">
    <source>
        <dbReference type="SAM" id="MobiDB-lite"/>
    </source>
</evidence>
<evidence type="ECO:0000313" key="10">
    <source>
        <dbReference type="Proteomes" id="UP000253551"/>
    </source>
</evidence>
<dbReference type="GO" id="GO:0005262">
    <property type="term" value="F:calcium channel activity"/>
    <property type="evidence" value="ECO:0007669"/>
    <property type="project" value="TreeGrafter"/>
</dbReference>
<dbReference type="Gene3D" id="2.30.30.60">
    <property type="match status" value="1"/>
</dbReference>
<feature type="compositionally biased region" description="Basic residues" evidence="6">
    <location>
        <begin position="377"/>
        <end position="387"/>
    </location>
</feature>
<dbReference type="EMBL" id="PJQM01000448">
    <property type="protein sequence ID" value="RCI05212.1"/>
    <property type="molecule type" value="Genomic_DNA"/>
</dbReference>
<keyword evidence="4 7" id="KW-1133">Transmembrane helix</keyword>
<feature type="transmembrane region" description="Helical" evidence="7">
    <location>
        <begin position="143"/>
        <end position="165"/>
    </location>
</feature>
<feature type="region of interest" description="Disordered" evidence="6">
    <location>
        <begin position="1"/>
        <end position="45"/>
    </location>
</feature>
<dbReference type="InterPro" id="IPR002048">
    <property type="entry name" value="EF_hand_dom"/>
</dbReference>
<dbReference type="GO" id="GO:0006874">
    <property type="term" value="P:intracellular calcium ion homeostasis"/>
    <property type="evidence" value="ECO:0007669"/>
    <property type="project" value="TreeGrafter"/>
</dbReference>
<evidence type="ECO:0000256" key="5">
    <source>
        <dbReference type="ARBA" id="ARBA00023136"/>
    </source>
</evidence>
<accession>A0A367KTM9</accession>
<evidence type="ECO:0000256" key="4">
    <source>
        <dbReference type="ARBA" id="ARBA00022989"/>
    </source>
</evidence>
<gene>
    <name evidence="9" type="ORF">CU098_009030</name>
</gene>
<dbReference type="Gene3D" id="1.10.238.10">
    <property type="entry name" value="EF-hand"/>
    <property type="match status" value="1"/>
</dbReference>
<organism evidence="9 10">
    <name type="scientific">Rhizopus stolonifer</name>
    <name type="common">Rhizopus nigricans</name>
    <dbReference type="NCBI Taxonomy" id="4846"/>
    <lineage>
        <taxon>Eukaryota</taxon>
        <taxon>Fungi</taxon>
        <taxon>Fungi incertae sedis</taxon>
        <taxon>Mucoromycota</taxon>
        <taxon>Mucoromycotina</taxon>
        <taxon>Mucoromycetes</taxon>
        <taxon>Mucorales</taxon>
        <taxon>Mucorineae</taxon>
        <taxon>Rhizopodaceae</taxon>
        <taxon>Rhizopus</taxon>
    </lineage>
</organism>
<dbReference type="STRING" id="4846.A0A367KTM9"/>
<keyword evidence="3" id="KW-0106">Calcium</keyword>
<dbReference type="OrthoDB" id="544685at2759"/>
<feature type="transmembrane region" description="Helical" evidence="7">
    <location>
        <begin position="566"/>
        <end position="588"/>
    </location>
</feature>
<dbReference type="Pfam" id="PF25886">
    <property type="entry name" value="Msy1"/>
    <property type="match status" value="1"/>
</dbReference>
<dbReference type="PANTHER" id="PTHR31323:SF1">
    <property type="entry name" value="MECHANOSENSITIVE ION CHANNEL PROTEIN"/>
    <property type="match status" value="1"/>
</dbReference>
<feature type="compositionally biased region" description="Low complexity" evidence="6">
    <location>
        <begin position="829"/>
        <end position="845"/>
    </location>
</feature>
<dbReference type="SMART" id="SM00054">
    <property type="entry name" value="EFh"/>
    <property type="match status" value="1"/>
</dbReference>
<feature type="compositionally biased region" description="Polar residues" evidence="6">
    <location>
        <begin position="311"/>
        <end position="331"/>
    </location>
</feature>
<evidence type="ECO:0000256" key="1">
    <source>
        <dbReference type="ARBA" id="ARBA00004370"/>
    </source>
</evidence>
<comment type="subcellular location">
    <subcellularLocation>
        <location evidence="1">Membrane</location>
    </subcellularLocation>
</comment>
<dbReference type="InterPro" id="IPR058650">
    <property type="entry name" value="Msy1/2-like"/>
</dbReference>
<feature type="compositionally biased region" description="Basic and acidic residues" evidence="6">
    <location>
        <begin position="1"/>
        <end position="17"/>
    </location>
</feature>
<keyword evidence="10" id="KW-1185">Reference proteome</keyword>
<dbReference type="GO" id="GO:0016020">
    <property type="term" value="C:membrane"/>
    <property type="evidence" value="ECO:0007669"/>
    <property type="project" value="UniProtKB-SubCell"/>
</dbReference>
<dbReference type="InterPro" id="IPR011992">
    <property type="entry name" value="EF-hand-dom_pair"/>
</dbReference>
<feature type="region of interest" description="Disordered" evidence="6">
    <location>
        <begin position="350"/>
        <end position="421"/>
    </location>
</feature>
<dbReference type="AlphaFoldDB" id="A0A367KTM9"/>
<dbReference type="Pfam" id="PF00924">
    <property type="entry name" value="MS_channel_2nd"/>
    <property type="match status" value="1"/>
</dbReference>
<dbReference type="Proteomes" id="UP000253551">
    <property type="component" value="Unassembled WGS sequence"/>
</dbReference>
<dbReference type="PANTHER" id="PTHR31323">
    <property type="entry name" value="MECHANOSENSITIVE ION CHANNEL PROTEIN MSY2"/>
    <property type="match status" value="1"/>
</dbReference>
<dbReference type="SUPFAM" id="SSF50182">
    <property type="entry name" value="Sm-like ribonucleoproteins"/>
    <property type="match status" value="1"/>
</dbReference>
<dbReference type="InterPro" id="IPR010920">
    <property type="entry name" value="LSM_dom_sf"/>
</dbReference>
<dbReference type="SUPFAM" id="SSF47473">
    <property type="entry name" value="EF-hand"/>
    <property type="match status" value="1"/>
</dbReference>
<feature type="transmembrane region" description="Helical" evidence="7">
    <location>
        <begin position="240"/>
        <end position="260"/>
    </location>
</feature>